<sequence length="91" mass="10374">MLPGSGIPDSRTGRSCGVQMPFRIGNHDFRIGIWPSLDEMLFVLEVEFPSLSFPHWVRIRQSVAQLGQDQNGLNLCVLDYIYVFVIHVISR</sequence>
<proteinExistence type="predicted"/>
<organism evidence="1 2">
    <name type="scientific">Centaurea solstitialis</name>
    <name type="common">yellow star-thistle</name>
    <dbReference type="NCBI Taxonomy" id="347529"/>
    <lineage>
        <taxon>Eukaryota</taxon>
        <taxon>Viridiplantae</taxon>
        <taxon>Streptophyta</taxon>
        <taxon>Embryophyta</taxon>
        <taxon>Tracheophyta</taxon>
        <taxon>Spermatophyta</taxon>
        <taxon>Magnoliopsida</taxon>
        <taxon>eudicotyledons</taxon>
        <taxon>Gunneridae</taxon>
        <taxon>Pentapetalae</taxon>
        <taxon>asterids</taxon>
        <taxon>campanulids</taxon>
        <taxon>Asterales</taxon>
        <taxon>Asteraceae</taxon>
        <taxon>Carduoideae</taxon>
        <taxon>Cardueae</taxon>
        <taxon>Centaureinae</taxon>
        <taxon>Centaurea</taxon>
    </lineage>
</organism>
<keyword evidence="2" id="KW-1185">Reference proteome</keyword>
<dbReference type="EMBL" id="JARYMX010000005">
    <property type="protein sequence ID" value="KAJ9546512.1"/>
    <property type="molecule type" value="Genomic_DNA"/>
</dbReference>
<name>A0AA38W4P2_9ASTR</name>
<accession>A0AA38W4P2</accession>
<comment type="caution">
    <text evidence="1">The sequence shown here is derived from an EMBL/GenBank/DDBJ whole genome shotgun (WGS) entry which is preliminary data.</text>
</comment>
<protein>
    <submittedName>
        <fullName evidence="1">Uncharacterized protein</fullName>
    </submittedName>
</protein>
<dbReference type="Proteomes" id="UP001172457">
    <property type="component" value="Chromosome 5"/>
</dbReference>
<reference evidence="1" key="1">
    <citation type="submission" date="2023-03" db="EMBL/GenBank/DDBJ databases">
        <title>Chromosome-scale reference genome and RAD-based genetic map of yellow starthistle (Centaurea solstitialis) reveal putative structural variation and QTLs associated with invader traits.</title>
        <authorList>
            <person name="Reatini B."/>
            <person name="Cang F.A."/>
            <person name="Jiang Q."/>
            <person name="Mckibben M.T.W."/>
            <person name="Barker M.S."/>
            <person name="Rieseberg L.H."/>
            <person name="Dlugosch K.M."/>
        </authorList>
    </citation>
    <scope>NUCLEOTIDE SEQUENCE</scope>
    <source>
        <strain evidence="1">CAN-66</strain>
        <tissue evidence="1">Leaf</tissue>
    </source>
</reference>
<dbReference type="AlphaFoldDB" id="A0AA38W4P2"/>
<evidence type="ECO:0000313" key="2">
    <source>
        <dbReference type="Proteomes" id="UP001172457"/>
    </source>
</evidence>
<gene>
    <name evidence="1" type="ORF">OSB04_019055</name>
</gene>
<evidence type="ECO:0000313" key="1">
    <source>
        <dbReference type="EMBL" id="KAJ9546512.1"/>
    </source>
</evidence>